<dbReference type="PANTHER" id="PTHR34933">
    <property type="entry name" value="FLAGELLAR L-RING PROTEIN"/>
    <property type="match status" value="1"/>
</dbReference>
<keyword evidence="7" id="KW-0449">Lipoprotein</keyword>
<dbReference type="PANTHER" id="PTHR34933:SF1">
    <property type="entry name" value="FLAGELLAR L-RING PROTEIN"/>
    <property type="match status" value="1"/>
</dbReference>
<dbReference type="HAMAP" id="MF_00415">
    <property type="entry name" value="FlgH"/>
    <property type="match status" value="1"/>
</dbReference>
<comment type="function">
    <text evidence="1 7">Assembles around the rod to form the L-ring and probably protects the motor/basal body from shearing forces during rotation.</text>
</comment>
<dbReference type="InterPro" id="IPR000527">
    <property type="entry name" value="Flag_Lring"/>
</dbReference>
<evidence type="ECO:0000313" key="9">
    <source>
        <dbReference type="Proteomes" id="UP000675920"/>
    </source>
</evidence>
<keyword evidence="9" id="KW-1185">Reference proteome</keyword>
<keyword evidence="5 7" id="KW-0975">Bacterial flagellum</keyword>
<name>A0A9U5C6G8_9BURK</name>
<reference evidence="10" key="1">
    <citation type="submission" date="2025-08" db="UniProtKB">
        <authorList>
            <consortium name="RefSeq"/>
        </authorList>
    </citation>
    <scope>IDENTIFICATION</scope>
</reference>
<keyword evidence="10" id="KW-0969">Cilium</keyword>
<evidence type="ECO:0000256" key="8">
    <source>
        <dbReference type="SAM" id="MobiDB-lite"/>
    </source>
</evidence>
<protein>
    <recommendedName>
        <fullName evidence="7">Flagellar L-ring protein</fullName>
    </recommendedName>
    <alternativeName>
        <fullName evidence="7">Basal body L-ring protein</fullName>
    </alternativeName>
</protein>
<evidence type="ECO:0000256" key="4">
    <source>
        <dbReference type="ARBA" id="ARBA00023136"/>
    </source>
</evidence>
<dbReference type="GO" id="GO:0003774">
    <property type="term" value="F:cytoskeletal motor activity"/>
    <property type="evidence" value="ECO:0007669"/>
    <property type="project" value="InterPro"/>
</dbReference>
<dbReference type="PRINTS" id="PR01008">
    <property type="entry name" value="FLGLRINGFLGH"/>
</dbReference>
<keyword evidence="10" id="KW-0282">Flagellum</keyword>
<keyword evidence="10" id="KW-0966">Cell projection</keyword>
<evidence type="ECO:0000256" key="2">
    <source>
        <dbReference type="ARBA" id="ARBA00006929"/>
    </source>
</evidence>
<keyword evidence="3 7" id="KW-0732">Signal</keyword>
<proteinExistence type="inferred from homology"/>
<evidence type="ECO:0000256" key="3">
    <source>
        <dbReference type="ARBA" id="ARBA00022729"/>
    </source>
</evidence>
<dbReference type="GO" id="GO:0009427">
    <property type="term" value="C:bacterial-type flagellum basal body, distal rod, L ring"/>
    <property type="evidence" value="ECO:0007669"/>
    <property type="project" value="InterPro"/>
</dbReference>
<keyword evidence="6 7" id="KW-0998">Cell outer membrane</keyword>
<evidence type="ECO:0000256" key="1">
    <source>
        <dbReference type="ARBA" id="ARBA00002591"/>
    </source>
</evidence>
<comment type="similarity">
    <text evidence="2 7">Belongs to the FlgH family.</text>
</comment>
<evidence type="ECO:0000256" key="6">
    <source>
        <dbReference type="ARBA" id="ARBA00023237"/>
    </source>
</evidence>
<dbReference type="RefSeq" id="WP_245591417.1">
    <property type="nucleotide sequence ID" value="NZ_KI519499.1"/>
</dbReference>
<dbReference type="AlphaFoldDB" id="A0A9U5C6G8"/>
<gene>
    <name evidence="7" type="primary">flgH</name>
</gene>
<evidence type="ECO:0000256" key="7">
    <source>
        <dbReference type="HAMAP-Rule" id="MF_00415"/>
    </source>
</evidence>
<accession>A0A9U5C6G8</accession>
<keyword evidence="4 7" id="KW-0472">Membrane</keyword>
<dbReference type="Pfam" id="PF02107">
    <property type="entry name" value="FlgH"/>
    <property type="match status" value="1"/>
</dbReference>
<sequence length="245" mass="25553">MRAPLRVPADRRSPMLLLLNLLLIALAAALMAGCAQTPMLTAPPPYAIRPSGLPDQIERPNNGAIYQAGLQSNSLFTSERKPRYIGDTLKVDIAENLAATRKVTTDTSRENAMSQKGPGGSGSGVGIFDRILNLNASASGSDSFKGSGAAGDSSSFTGKLAVSVINVLPNGNLVVAGEKSISMGGNASVLRFAGVVNPGDIQSGNIVASANVINAKFDVGGKGDLQDSASRNWVQRYLTNYFSVW</sequence>
<comment type="subcellular location">
    <subcellularLocation>
        <location evidence="7">Cell outer membrane</location>
        <topology evidence="7">Lipid-anchor</topology>
    </subcellularLocation>
    <subcellularLocation>
        <location evidence="7">Bacterial flagellum basal body</location>
    </subcellularLocation>
</comment>
<dbReference type="Proteomes" id="UP000675920">
    <property type="component" value="Unplaced"/>
</dbReference>
<feature type="region of interest" description="Disordered" evidence="8">
    <location>
        <begin position="102"/>
        <end position="124"/>
    </location>
</feature>
<organism evidence="9 10">
    <name type="scientific">Derxia gummosa DSM 723</name>
    <dbReference type="NCBI Taxonomy" id="1121388"/>
    <lineage>
        <taxon>Bacteria</taxon>
        <taxon>Pseudomonadati</taxon>
        <taxon>Pseudomonadota</taxon>
        <taxon>Betaproteobacteria</taxon>
        <taxon>Burkholderiales</taxon>
        <taxon>Alcaligenaceae</taxon>
        <taxon>Derxia</taxon>
    </lineage>
</organism>
<dbReference type="GO" id="GO:0009279">
    <property type="term" value="C:cell outer membrane"/>
    <property type="evidence" value="ECO:0007669"/>
    <property type="project" value="UniProtKB-SubCell"/>
</dbReference>
<dbReference type="PROSITE" id="PS51257">
    <property type="entry name" value="PROKAR_LIPOPROTEIN"/>
    <property type="match status" value="1"/>
</dbReference>
<dbReference type="GO" id="GO:0071973">
    <property type="term" value="P:bacterial-type flagellum-dependent cell motility"/>
    <property type="evidence" value="ECO:0007669"/>
    <property type="project" value="InterPro"/>
</dbReference>
<comment type="subunit">
    <text evidence="7">The basal body constitutes a major portion of the flagellar organelle and consists of four rings (L,P,S, and M) mounted on a central rod.</text>
</comment>
<evidence type="ECO:0000256" key="5">
    <source>
        <dbReference type="ARBA" id="ARBA00023143"/>
    </source>
</evidence>
<evidence type="ECO:0000313" key="10">
    <source>
        <dbReference type="RefSeq" id="WP_245591417.1"/>
    </source>
</evidence>